<gene>
    <name evidence="2" type="ORF">GKZ95_04040</name>
</gene>
<dbReference type="Gene3D" id="1.10.10.60">
    <property type="entry name" value="Homeodomain-like"/>
    <property type="match status" value="1"/>
</dbReference>
<accession>A0A6A8NHW0</accession>
<proteinExistence type="predicted"/>
<feature type="domain" description="Homeodomain phBC6A51-type" evidence="1">
    <location>
        <begin position="2"/>
        <end position="74"/>
    </location>
</feature>
<sequence length="118" mass="13485">MKLTKKHEMAIQLLFEGFLKRQEIAQELKISEQTLYNWMKDEDFTSAYDDYMKVIMSKSSGKALKTMLNLLNAKSEMVRFNAAKDILDRGGFAPVNKQEVTTIQPPTFIDDIGDTDDG</sequence>
<reference evidence="2" key="1">
    <citation type="submission" date="2019-10" db="EMBL/GenBank/DDBJ databases">
        <title>Identification of the same linezolid-resistant Tn6246::fexB-poxtA-carrying Enterococcus faecium strain colonizing a hospitalized patient and bovines in different continents.</title>
        <authorList>
            <person name="Tedim A.P."/>
            <person name="Freitas A.R."/>
            <person name="Novais C."/>
            <person name="Duarte B."/>
            <person name="Elghaieb H."/>
            <person name="Abbassi M.S."/>
            <person name="Peixe L."/>
        </authorList>
    </citation>
    <scope>NUCLEOTIDE SEQUENCE</scope>
    <source>
        <strain evidence="2">2FEZ</strain>
    </source>
</reference>
<evidence type="ECO:0000259" key="1">
    <source>
        <dbReference type="Pfam" id="PF13022"/>
    </source>
</evidence>
<dbReference type="RefSeq" id="WP_154731723.1">
    <property type="nucleotide sequence ID" value="NZ_JACYYY010000002.1"/>
</dbReference>
<dbReference type="Pfam" id="PF13022">
    <property type="entry name" value="HTH_Tnp_1_2"/>
    <property type="match status" value="1"/>
</dbReference>
<organism evidence="2">
    <name type="scientific">Enterococcus faecium</name>
    <name type="common">Streptococcus faecium</name>
    <dbReference type="NCBI Taxonomy" id="1352"/>
    <lineage>
        <taxon>Bacteria</taxon>
        <taxon>Bacillati</taxon>
        <taxon>Bacillota</taxon>
        <taxon>Bacilli</taxon>
        <taxon>Lactobacillales</taxon>
        <taxon>Enterococcaceae</taxon>
        <taxon>Enterococcus</taxon>
    </lineage>
</organism>
<protein>
    <recommendedName>
        <fullName evidence="1">Homeodomain phBC6A51-type domain-containing protein</fullName>
    </recommendedName>
</protein>
<evidence type="ECO:0000313" key="2">
    <source>
        <dbReference type="EMBL" id="MTD35051.1"/>
    </source>
</evidence>
<dbReference type="InterPro" id="IPR024978">
    <property type="entry name" value="Homeodomain_phBC6A51-type"/>
</dbReference>
<dbReference type="EMBL" id="WLYP01000002">
    <property type="protein sequence ID" value="MTD35051.1"/>
    <property type="molecule type" value="Genomic_DNA"/>
</dbReference>
<name>A0A6A8NHW0_ENTFC</name>
<comment type="caution">
    <text evidence="2">The sequence shown here is derived from an EMBL/GenBank/DDBJ whole genome shotgun (WGS) entry which is preliminary data.</text>
</comment>
<dbReference type="AlphaFoldDB" id="A0A6A8NHW0"/>